<dbReference type="AlphaFoldDB" id="A0A0B7AGD2"/>
<gene>
    <name evidence="1" type="primary">ORF112823</name>
</gene>
<proteinExistence type="predicted"/>
<accession>A0A0B7AGD2</accession>
<evidence type="ECO:0000313" key="1">
    <source>
        <dbReference type="EMBL" id="CEK78950.1"/>
    </source>
</evidence>
<reference evidence="1" key="1">
    <citation type="submission" date="2014-12" db="EMBL/GenBank/DDBJ databases">
        <title>Insight into the proteome of Arion vulgaris.</title>
        <authorList>
            <person name="Aradska J."/>
            <person name="Bulat T."/>
            <person name="Smidak R."/>
            <person name="Sarate P."/>
            <person name="Gangsoo J."/>
            <person name="Sialana F."/>
            <person name="Bilban M."/>
            <person name="Lubec G."/>
        </authorList>
    </citation>
    <scope>NUCLEOTIDE SEQUENCE</scope>
    <source>
        <tissue evidence="1">Skin</tissue>
    </source>
</reference>
<name>A0A0B7AGD2_9EUPU</name>
<feature type="non-terminal residue" evidence="1">
    <location>
        <position position="1"/>
    </location>
</feature>
<organism evidence="1">
    <name type="scientific">Arion vulgaris</name>
    <dbReference type="NCBI Taxonomy" id="1028688"/>
    <lineage>
        <taxon>Eukaryota</taxon>
        <taxon>Metazoa</taxon>
        <taxon>Spiralia</taxon>
        <taxon>Lophotrochozoa</taxon>
        <taxon>Mollusca</taxon>
        <taxon>Gastropoda</taxon>
        <taxon>Heterobranchia</taxon>
        <taxon>Euthyneura</taxon>
        <taxon>Panpulmonata</taxon>
        <taxon>Eupulmonata</taxon>
        <taxon>Stylommatophora</taxon>
        <taxon>Helicina</taxon>
        <taxon>Arionoidea</taxon>
        <taxon>Arionidae</taxon>
        <taxon>Arion</taxon>
    </lineage>
</organism>
<sequence length="52" mass="6248">GRSESQLYHWLTRRAGFCNNLVRRQDALIWNKENIEVTFDDKIVEKIKKSLK</sequence>
<dbReference type="EMBL" id="HACG01032085">
    <property type="protein sequence ID" value="CEK78950.1"/>
    <property type="molecule type" value="Transcribed_RNA"/>
</dbReference>
<protein>
    <submittedName>
        <fullName evidence="1">Uncharacterized protein</fullName>
    </submittedName>
</protein>